<feature type="transmembrane region" description="Helical" evidence="6">
    <location>
        <begin position="708"/>
        <end position="726"/>
    </location>
</feature>
<evidence type="ECO:0000256" key="5">
    <source>
        <dbReference type="ARBA" id="ARBA00023180"/>
    </source>
</evidence>
<reference evidence="9" key="1">
    <citation type="submission" date="2021-01" db="UniProtKB">
        <authorList>
            <consortium name="EnsemblMetazoa"/>
        </authorList>
    </citation>
    <scope>IDENTIFICATION</scope>
</reference>
<keyword evidence="5" id="KW-0325">Glycoprotein</keyword>
<dbReference type="Pfam" id="PF00003">
    <property type="entry name" value="7tm_3"/>
    <property type="match status" value="1"/>
</dbReference>
<evidence type="ECO:0000313" key="10">
    <source>
        <dbReference type="Proteomes" id="UP000594262"/>
    </source>
</evidence>
<keyword evidence="7" id="KW-0732">Signal</keyword>
<evidence type="ECO:0000313" key="9">
    <source>
        <dbReference type="EnsemblMetazoa" id="CLYHEMP022399.1"/>
    </source>
</evidence>
<feature type="transmembrane region" description="Helical" evidence="6">
    <location>
        <begin position="646"/>
        <end position="665"/>
    </location>
</feature>
<comment type="subcellular location">
    <subcellularLocation>
        <location evidence="1">Membrane</location>
        <topology evidence="1">Multi-pass membrane protein</topology>
    </subcellularLocation>
</comment>
<feature type="transmembrane region" description="Helical" evidence="6">
    <location>
        <begin position="556"/>
        <end position="574"/>
    </location>
</feature>
<protein>
    <recommendedName>
        <fullName evidence="8">G-protein coupled receptors family 3 profile domain-containing protein</fullName>
    </recommendedName>
</protein>
<name>A0A7M5XG76_9CNID</name>
<dbReference type="PROSITE" id="PS50259">
    <property type="entry name" value="G_PROTEIN_RECEP_F3_4"/>
    <property type="match status" value="1"/>
</dbReference>
<dbReference type="EnsemblMetazoa" id="CLYHEMT022399.1">
    <property type="protein sequence ID" value="CLYHEMP022399.1"/>
    <property type="gene ID" value="CLYHEMG022399"/>
</dbReference>
<dbReference type="OrthoDB" id="6038313at2759"/>
<accession>A0A7M5XG76</accession>
<proteinExistence type="predicted"/>
<dbReference type="Proteomes" id="UP000594262">
    <property type="component" value="Unplaced"/>
</dbReference>
<keyword evidence="4 6" id="KW-0472">Membrane</keyword>
<evidence type="ECO:0000256" key="2">
    <source>
        <dbReference type="ARBA" id="ARBA00022692"/>
    </source>
</evidence>
<dbReference type="GO" id="GO:0016020">
    <property type="term" value="C:membrane"/>
    <property type="evidence" value="ECO:0007669"/>
    <property type="project" value="UniProtKB-SubCell"/>
</dbReference>
<feature type="transmembrane region" description="Helical" evidence="6">
    <location>
        <begin position="487"/>
        <end position="509"/>
    </location>
</feature>
<dbReference type="PRINTS" id="PR00248">
    <property type="entry name" value="GPCRMGR"/>
</dbReference>
<dbReference type="AlphaFoldDB" id="A0A7M5XG76"/>
<dbReference type="GO" id="GO:0004930">
    <property type="term" value="F:G protein-coupled receptor activity"/>
    <property type="evidence" value="ECO:0007669"/>
    <property type="project" value="InterPro"/>
</dbReference>
<evidence type="ECO:0000256" key="7">
    <source>
        <dbReference type="SAM" id="SignalP"/>
    </source>
</evidence>
<organism evidence="9 10">
    <name type="scientific">Clytia hemisphaerica</name>
    <dbReference type="NCBI Taxonomy" id="252671"/>
    <lineage>
        <taxon>Eukaryota</taxon>
        <taxon>Metazoa</taxon>
        <taxon>Cnidaria</taxon>
        <taxon>Hydrozoa</taxon>
        <taxon>Hydroidolina</taxon>
        <taxon>Leptothecata</taxon>
        <taxon>Obeliida</taxon>
        <taxon>Clytiidae</taxon>
        <taxon>Clytia</taxon>
    </lineage>
</organism>
<evidence type="ECO:0000256" key="4">
    <source>
        <dbReference type="ARBA" id="ARBA00023136"/>
    </source>
</evidence>
<feature type="domain" description="G-protein coupled receptors family 3 profile" evidence="8">
    <location>
        <begin position="485"/>
        <end position="749"/>
    </location>
</feature>
<evidence type="ECO:0000256" key="1">
    <source>
        <dbReference type="ARBA" id="ARBA00004141"/>
    </source>
</evidence>
<sequence length="770" mass="88807">MKRVLKVTFMFIFILDICYNTQELNVQTIGIFSECQNTTFGNQGKGNHTELNRIAKFLNRFFGQFNSRLGNFLATKYGSKLIIDSYNFDTCTNDSALLRIVETILLDKKHNFLRAKDNKTFSSVGAIHTYMPETMTKTLKSLIHGIPIYDTNIKGILKDELQFYTKSLTTMFEIFRWRKLLLLSLEPTKYDNYLYRELFHQSINKFKEERFCFHYKVLNETKSLANHNKFNELWLSKEKPVLILFGHYQSQLSFLKQNSELLNSTKQNVIGLELLQYQLDAIAEYIIMVPKLLVITDSYRKFLSFNYPATMAEMKRNNLPKEVRIGVISKFFALYFFYFQRVALFSKSNSIIKSQQVFFKIRREEAHTDVRLARNINFNFPYQKSYNAKSYGKSFQDTLASIGRHKQLGENMCPHLACGPGFQKTYGNVTGGYTWKCEFCPVNHIKPTFGNTHCIPCQGIQSIDNGLRTKCIDPYREVDLEMDFERIFAASLCAIGLIMALLNMSVFTLKKDTPMVRLSDYQLSMAHMTLCGLIFVANLCALLTKPTKNWNCVSRVLLVSVFYVLNIGIVFIKSQKLLQAFLSQVRLTVQEARRTVVIQGFILFLFLILVNGVLGIFAQQEPIKLIEIRDFPTITKQNICNTQRHVNLVTGCAMVLQVLCSIQAFRGRNLPSHMNDGIVLMYTTFTLTIVFSANFAMVHFRKLVDKEVFQFGAVASNTLIVLFLLYGQKAFRILAYPDKNTKAYFREMRMADMKSKANARLNTGTEIQGK</sequence>
<dbReference type="InterPro" id="IPR000337">
    <property type="entry name" value="GPCR_3"/>
</dbReference>
<dbReference type="PANTHER" id="PTHR24060">
    <property type="entry name" value="METABOTROPIC GLUTAMATE RECEPTOR"/>
    <property type="match status" value="1"/>
</dbReference>
<keyword evidence="2 6" id="KW-0812">Transmembrane</keyword>
<keyword evidence="10" id="KW-1185">Reference proteome</keyword>
<feature type="transmembrane region" description="Helical" evidence="6">
    <location>
        <begin position="595"/>
        <end position="618"/>
    </location>
</feature>
<evidence type="ECO:0000256" key="3">
    <source>
        <dbReference type="ARBA" id="ARBA00022989"/>
    </source>
</evidence>
<evidence type="ECO:0000256" key="6">
    <source>
        <dbReference type="SAM" id="Phobius"/>
    </source>
</evidence>
<feature type="transmembrane region" description="Helical" evidence="6">
    <location>
        <begin position="521"/>
        <end position="544"/>
    </location>
</feature>
<feature type="chain" id="PRO_5029671909" description="G-protein coupled receptors family 3 profile domain-containing protein" evidence="7">
    <location>
        <begin position="21"/>
        <end position="770"/>
    </location>
</feature>
<feature type="transmembrane region" description="Helical" evidence="6">
    <location>
        <begin position="677"/>
        <end position="696"/>
    </location>
</feature>
<evidence type="ECO:0000259" key="8">
    <source>
        <dbReference type="PROSITE" id="PS50259"/>
    </source>
</evidence>
<dbReference type="InterPro" id="IPR017978">
    <property type="entry name" value="GPCR_3_C"/>
</dbReference>
<dbReference type="InterPro" id="IPR050726">
    <property type="entry name" value="mGluR"/>
</dbReference>
<keyword evidence="3 6" id="KW-1133">Transmembrane helix</keyword>
<feature type="signal peptide" evidence="7">
    <location>
        <begin position="1"/>
        <end position="20"/>
    </location>
</feature>